<reference evidence="2 3" key="1">
    <citation type="submission" date="2020-03" db="EMBL/GenBank/DDBJ databases">
        <title>Genomic Encyclopedia of Type Strains, Phase IV (KMG-IV): sequencing the most valuable type-strain genomes for metagenomic binning, comparative biology and taxonomic classification.</title>
        <authorList>
            <person name="Goeker M."/>
        </authorList>
    </citation>
    <scope>NUCLEOTIDE SEQUENCE [LARGE SCALE GENOMIC DNA]</scope>
    <source>
        <strain evidence="2 3">DSM 4733</strain>
    </source>
</reference>
<dbReference type="RefSeq" id="WP_167301328.1">
    <property type="nucleotide sequence ID" value="NZ_JAASQV010000005.1"/>
</dbReference>
<comment type="caution">
    <text evidence="2">The sequence shown here is derived from an EMBL/GenBank/DDBJ whole genome shotgun (WGS) entry which is preliminary data.</text>
</comment>
<keyword evidence="3" id="KW-1185">Reference proteome</keyword>
<accession>A0A7X5ZX98</accession>
<sequence>MLKRILIVLAILAVALIGLFIWATRPDVAKLPEQAVTGVVPQLGEARYQDIPTIRIAKPVGWANGAKPVAPAGIEVAPFADKLDHPRWLYRLPNGDVLVAETNSPPREGGGITGWIMGILMNRAGAGVPSANRITLLRDTNGDGVADQRSTLLEGLNSPSGMALVGDWLYVANTDALVRFPYKTGDTRITAKPEKIVDLAGGGNHWARNILASPDGKRIYVAVGSSSNIAENGLDKEGDIYAADTPFQVAKQLDAARRTRAAILEVVPETKSSRVYAWGLRNPNGMAFEPHTGNLWTVVNERDMLGSDMPPDYLTQVDFGAFYGWPWNYWGGYVDKRVTPERPDLREYTKRPDFALGAHTAPLGLAFAADAKLGGPFVNGAFVALHGSWNREPPSGYKLVFVPFGDNGYPRKDAKPVDLLTGFLAKDGKTVNGRPVGVITDAGGALLVADDVGNMIWRVSSKAGAPIAGAPAPASPK</sequence>
<dbReference type="PANTHER" id="PTHR33546">
    <property type="entry name" value="LARGE, MULTIFUNCTIONAL SECRETED PROTEIN-RELATED"/>
    <property type="match status" value="1"/>
</dbReference>
<evidence type="ECO:0000313" key="2">
    <source>
        <dbReference type="EMBL" id="NIJ67020.1"/>
    </source>
</evidence>
<dbReference type="InterPro" id="IPR054539">
    <property type="entry name" value="Beta-prop_PDH"/>
</dbReference>
<dbReference type="InterPro" id="IPR011041">
    <property type="entry name" value="Quinoprot_gluc/sorb_DH_b-prop"/>
</dbReference>
<proteinExistence type="predicted"/>
<organism evidence="2 3">
    <name type="scientific">Sphingomonas leidyi</name>
    <dbReference type="NCBI Taxonomy" id="68569"/>
    <lineage>
        <taxon>Bacteria</taxon>
        <taxon>Pseudomonadati</taxon>
        <taxon>Pseudomonadota</taxon>
        <taxon>Alphaproteobacteria</taxon>
        <taxon>Sphingomonadales</taxon>
        <taxon>Sphingomonadaceae</taxon>
        <taxon>Sphingomonas</taxon>
    </lineage>
</organism>
<dbReference type="EMBL" id="JAASQV010000005">
    <property type="protein sequence ID" value="NIJ67020.1"/>
    <property type="molecule type" value="Genomic_DNA"/>
</dbReference>
<evidence type="ECO:0000313" key="3">
    <source>
        <dbReference type="Proteomes" id="UP000564677"/>
    </source>
</evidence>
<dbReference type="Pfam" id="PF22807">
    <property type="entry name" value="TrAA12"/>
    <property type="match status" value="2"/>
</dbReference>
<dbReference type="AlphaFoldDB" id="A0A7X5ZX98"/>
<feature type="domain" description="Pyrroloquinoline quinone-dependent pyranose dehydrogenase beta-propeller" evidence="1">
    <location>
        <begin position="349"/>
        <end position="460"/>
    </location>
</feature>
<name>A0A7X5ZX98_9SPHN</name>
<feature type="domain" description="Pyrroloquinoline quinone-dependent pyranose dehydrogenase beta-propeller" evidence="1">
    <location>
        <begin position="138"/>
        <end position="305"/>
    </location>
</feature>
<dbReference type="Gene3D" id="2.120.10.30">
    <property type="entry name" value="TolB, C-terminal domain"/>
    <property type="match status" value="1"/>
</dbReference>
<dbReference type="SUPFAM" id="SSF50952">
    <property type="entry name" value="Soluble quinoprotein glucose dehydrogenase"/>
    <property type="match status" value="1"/>
</dbReference>
<dbReference type="PANTHER" id="PTHR33546:SF1">
    <property type="entry name" value="LARGE, MULTIFUNCTIONAL SECRETED PROTEIN"/>
    <property type="match status" value="1"/>
</dbReference>
<dbReference type="InterPro" id="IPR011042">
    <property type="entry name" value="6-blade_b-propeller_TolB-like"/>
</dbReference>
<protein>
    <submittedName>
        <fullName evidence="2">Glucose/arabinose dehydrogenase</fullName>
    </submittedName>
</protein>
<evidence type="ECO:0000259" key="1">
    <source>
        <dbReference type="Pfam" id="PF22807"/>
    </source>
</evidence>
<gene>
    <name evidence="2" type="ORF">FHR20_003998</name>
</gene>
<dbReference type="Proteomes" id="UP000564677">
    <property type="component" value="Unassembled WGS sequence"/>
</dbReference>